<dbReference type="PANTHER" id="PTHR46246:SF1">
    <property type="entry name" value="GUANOSINE-3',5'-BIS(DIPHOSPHATE) 3'-PYROPHOSPHOHYDROLASE MESH1"/>
    <property type="match status" value="1"/>
</dbReference>
<proteinExistence type="predicted"/>
<gene>
    <name evidence="2" type="ORF">C7B64_01210</name>
</gene>
<feature type="domain" description="HD/PDEase" evidence="1">
    <location>
        <begin position="29"/>
        <end position="140"/>
    </location>
</feature>
<evidence type="ECO:0000313" key="2">
    <source>
        <dbReference type="EMBL" id="PSB05057.1"/>
    </source>
</evidence>
<dbReference type="InterPro" id="IPR052194">
    <property type="entry name" value="MESH1"/>
</dbReference>
<accession>A0A2T1CA82</accession>
<keyword evidence="3" id="KW-1185">Reference proteome</keyword>
<evidence type="ECO:0000259" key="1">
    <source>
        <dbReference type="SMART" id="SM00471"/>
    </source>
</evidence>
<reference evidence="2 3" key="1">
    <citation type="submission" date="2018-02" db="EMBL/GenBank/DDBJ databases">
        <authorList>
            <person name="Cohen D.B."/>
            <person name="Kent A.D."/>
        </authorList>
    </citation>
    <scope>NUCLEOTIDE SEQUENCE [LARGE SCALE GENOMIC DNA]</scope>
    <source>
        <strain evidence="2 3">CCAP 1448/3</strain>
    </source>
</reference>
<organism evidence="2 3">
    <name type="scientific">Merismopedia glauca CCAP 1448/3</name>
    <dbReference type="NCBI Taxonomy" id="1296344"/>
    <lineage>
        <taxon>Bacteria</taxon>
        <taxon>Bacillati</taxon>
        <taxon>Cyanobacteriota</taxon>
        <taxon>Cyanophyceae</taxon>
        <taxon>Synechococcales</taxon>
        <taxon>Merismopediaceae</taxon>
        <taxon>Merismopedia</taxon>
    </lineage>
</organism>
<dbReference type="Proteomes" id="UP000238762">
    <property type="component" value="Unassembled WGS sequence"/>
</dbReference>
<dbReference type="PANTHER" id="PTHR46246">
    <property type="entry name" value="GUANOSINE-3',5'-BIS(DIPHOSPHATE) 3'-PYROPHOSPHOHYDROLASE MESH1"/>
    <property type="match status" value="1"/>
</dbReference>
<dbReference type="EMBL" id="PVWJ01000004">
    <property type="protein sequence ID" value="PSB05057.1"/>
    <property type="molecule type" value="Genomic_DNA"/>
</dbReference>
<dbReference type="SUPFAM" id="SSF109604">
    <property type="entry name" value="HD-domain/PDEase-like"/>
    <property type="match status" value="1"/>
</dbReference>
<protein>
    <submittedName>
        <fullName evidence="2">Phosphohydrolase</fullName>
    </submittedName>
</protein>
<keyword evidence="2" id="KW-0378">Hydrolase</keyword>
<dbReference type="Pfam" id="PF13328">
    <property type="entry name" value="HD_4"/>
    <property type="match status" value="1"/>
</dbReference>
<dbReference type="AlphaFoldDB" id="A0A2T1CA82"/>
<evidence type="ECO:0000313" key="3">
    <source>
        <dbReference type="Proteomes" id="UP000238762"/>
    </source>
</evidence>
<reference evidence="2 3" key="2">
    <citation type="submission" date="2018-03" db="EMBL/GenBank/DDBJ databases">
        <title>The ancient ancestry and fast evolution of plastids.</title>
        <authorList>
            <person name="Moore K.R."/>
            <person name="Magnabosco C."/>
            <person name="Momper L."/>
            <person name="Gold D.A."/>
            <person name="Bosak T."/>
            <person name="Fournier G.P."/>
        </authorList>
    </citation>
    <scope>NUCLEOTIDE SEQUENCE [LARGE SCALE GENOMIC DNA]</scope>
    <source>
        <strain evidence="2 3">CCAP 1448/3</strain>
    </source>
</reference>
<dbReference type="SMART" id="SM00471">
    <property type="entry name" value="HDc"/>
    <property type="match status" value="1"/>
</dbReference>
<dbReference type="OrthoDB" id="9802385at2"/>
<dbReference type="Gene3D" id="1.10.3210.10">
    <property type="entry name" value="Hypothetical protein af1432"/>
    <property type="match status" value="1"/>
</dbReference>
<dbReference type="InterPro" id="IPR003607">
    <property type="entry name" value="HD/PDEase_dom"/>
</dbReference>
<dbReference type="GO" id="GO:0008893">
    <property type="term" value="F:guanosine-3',5'-bis(diphosphate) 3'-diphosphatase activity"/>
    <property type="evidence" value="ECO:0007669"/>
    <property type="project" value="TreeGrafter"/>
</dbReference>
<dbReference type="CDD" id="cd00077">
    <property type="entry name" value="HDc"/>
    <property type="match status" value="1"/>
</dbReference>
<comment type="caution">
    <text evidence="2">The sequence shown here is derived from an EMBL/GenBank/DDBJ whole genome shotgun (WGS) entry which is preliminary data.</text>
</comment>
<sequence>MNSMILTDRFASALVYANQLHKTQIRKGTNVPYISHLLSVTALVLEDGGDEDQAIAALLHDAIEDQGGEATRQEIWSKFGQKVAAIVEGCTDADTIPKPPWRERKEKYIEHFRHAPPEVRRVALADKLHNARSILSDWYRLGDEIWNRFTGKKEGSLWYYRSLVEASKAAGGFCYLTEELDRVVSQLEQLALLNQGMN</sequence>
<name>A0A2T1CA82_9CYAN</name>